<dbReference type="Proteomes" id="UP000316495">
    <property type="component" value="Unassembled WGS sequence"/>
</dbReference>
<dbReference type="InterPro" id="IPR017871">
    <property type="entry name" value="ABC_transporter-like_CS"/>
</dbReference>
<protein>
    <submittedName>
        <fullName evidence="5">Putative ABC transport system ATP-binding protein</fullName>
    </submittedName>
</protein>
<dbReference type="GO" id="GO:0098796">
    <property type="term" value="C:membrane protein complex"/>
    <property type="evidence" value="ECO:0007669"/>
    <property type="project" value="UniProtKB-ARBA"/>
</dbReference>
<dbReference type="InterPro" id="IPR015854">
    <property type="entry name" value="ABC_transpr_LolD-like"/>
</dbReference>
<gene>
    <name evidence="5" type="ORF">Athens101428_724</name>
</gene>
<sequence>MASSAVIEAKAIKKTFILGPNTVEVIKGVTFVIHPGDYVIFYGPSGCGKSTLLNLCSGLEAPSEGKFLIRGEEISKYKSDQKAKFRQSKIGIVFQSFNLLKSMTVQENVALPLLAAGVPRATALHRAANLLTVFGLIKHAKNIHTELSGGQQQRVAMARALSANPWIIICDEPTGNLDSKSAQEVMEIFYHLNRKSKRTILMVTHNPDHLVYASKIFEMKDGLIVKTKTNSHRPTLKKVGDFDLSSRSLEQT</sequence>
<accession>A0A554LKQ6</accession>
<dbReference type="GO" id="GO:0005524">
    <property type="term" value="F:ATP binding"/>
    <property type="evidence" value="ECO:0007669"/>
    <property type="project" value="UniProtKB-KW"/>
</dbReference>
<dbReference type="GO" id="GO:0005886">
    <property type="term" value="C:plasma membrane"/>
    <property type="evidence" value="ECO:0007669"/>
    <property type="project" value="TreeGrafter"/>
</dbReference>
<dbReference type="PANTHER" id="PTHR24220:SF86">
    <property type="entry name" value="ABC TRANSPORTER ABCH.1"/>
    <property type="match status" value="1"/>
</dbReference>
<dbReference type="Gene3D" id="3.40.50.300">
    <property type="entry name" value="P-loop containing nucleotide triphosphate hydrolases"/>
    <property type="match status" value="1"/>
</dbReference>
<dbReference type="SMART" id="SM00382">
    <property type="entry name" value="AAA"/>
    <property type="match status" value="1"/>
</dbReference>
<evidence type="ECO:0000313" key="5">
    <source>
        <dbReference type="EMBL" id="TSC93229.1"/>
    </source>
</evidence>
<dbReference type="FunFam" id="3.40.50.300:FF:000032">
    <property type="entry name" value="Export ABC transporter ATP-binding protein"/>
    <property type="match status" value="1"/>
</dbReference>
<dbReference type="InterPro" id="IPR003439">
    <property type="entry name" value="ABC_transporter-like_ATP-bd"/>
</dbReference>
<organism evidence="5 6">
    <name type="scientific">Candidatus Berkelbacteria bacterium Athens1014_28</name>
    <dbReference type="NCBI Taxonomy" id="2017145"/>
    <lineage>
        <taxon>Bacteria</taxon>
        <taxon>Candidatus Berkelbacteria</taxon>
    </lineage>
</organism>
<dbReference type="EMBL" id="VMGN01000050">
    <property type="protein sequence ID" value="TSC93229.1"/>
    <property type="molecule type" value="Genomic_DNA"/>
</dbReference>
<evidence type="ECO:0000256" key="2">
    <source>
        <dbReference type="ARBA" id="ARBA00022741"/>
    </source>
</evidence>
<dbReference type="Pfam" id="PF00005">
    <property type="entry name" value="ABC_tran"/>
    <property type="match status" value="1"/>
</dbReference>
<keyword evidence="3 5" id="KW-0067">ATP-binding</keyword>
<evidence type="ECO:0000256" key="1">
    <source>
        <dbReference type="ARBA" id="ARBA00022448"/>
    </source>
</evidence>
<proteinExistence type="predicted"/>
<dbReference type="PROSITE" id="PS50893">
    <property type="entry name" value="ABC_TRANSPORTER_2"/>
    <property type="match status" value="1"/>
</dbReference>
<dbReference type="InterPro" id="IPR027417">
    <property type="entry name" value="P-loop_NTPase"/>
</dbReference>
<dbReference type="InterPro" id="IPR003593">
    <property type="entry name" value="AAA+_ATPase"/>
</dbReference>
<reference evidence="5 6" key="1">
    <citation type="submission" date="2017-07" db="EMBL/GenBank/DDBJ databases">
        <title>Mechanisms for carbon and nitrogen cycling indicate functional differentiation within the Candidate Phyla Radiation.</title>
        <authorList>
            <person name="Danczak R.E."/>
            <person name="Johnston M.D."/>
            <person name="Kenah C."/>
            <person name="Slattery M."/>
            <person name="Wrighton K.C."/>
            <person name="Wilkins M.J."/>
        </authorList>
    </citation>
    <scope>NUCLEOTIDE SEQUENCE [LARGE SCALE GENOMIC DNA]</scope>
    <source>
        <strain evidence="5">Athens1014_28</strain>
    </source>
</reference>
<evidence type="ECO:0000256" key="3">
    <source>
        <dbReference type="ARBA" id="ARBA00022840"/>
    </source>
</evidence>
<dbReference type="SUPFAM" id="SSF52540">
    <property type="entry name" value="P-loop containing nucleoside triphosphate hydrolases"/>
    <property type="match status" value="1"/>
</dbReference>
<name>A0A554LKQ6_9BACT</name>
<dbReference type="CDD" id="cd03255">
    <property type="entry name" value="ABC_MJ0796_LolCDE_FtsE"/>
    <property type="match status" value="1"/>
</dbReference>
<keyword evidence="1" id="KW-0813">Transport</keyword>
<dbReference type="InterPro" id="IPR017911">
    <property type="entry name" value="MacB-like_ATP-bd"/>
</dbReference>
<dbReference type="GO" id="GO:0016887">
    <property type="term" value="F:ATP hydrolysis activity"/>
    <property type="evidence" value="ECO:0007669"/>
    <property type="project" value="InterPro"/>
</dbReference>
<evidence type="ECO:0000259" key="4">
    <source>
        <dbReference type="PROSITE" id="PS50893"/>
    </source>
</evidence>
<dbReference type="PROSITE" id="PS00211">
    <property type="entry name" value="ABC_TRANSPORTER_1"/>
    <property type="match status" value="1"/>
</dbReference>
<dbReference type="PANTHER" id="PTHR24220">
    <property type="entry name" value="IMPORT ATP-BINDING PROTEIN"/>
    <property type="match status" value="1"/>
</dbReference>
<comment type="caution">
    <text evidence="5">The sequence shown here is derived from an EMBL/GenBank/DDBJ whole genome shotgun (WGS) entry which is preliminary data.</text>
</comment>
<feature type="domain" description="ABC transporter" evidence="4">
    <location>
        <begin position="7"/>
        <end position="246"/>
    </location>
</feature>
<keyword evidence="2" id="KW-0547">Nucleotide-binding</keyword>
<evidence type="ECO:0000313" key="6">
    <source>
        <dbReference type="Proteomes" id="UP000316495"/>
    </source>
</evidence>
<dbReference type="GO" id="GO:0022857">
    <property type="term" value="F:transmembrane transporter activity"/>
    <property type="evidence" value="ECO:0007669"/>
    <property type="project" value="TreeGrafter"/>
</dbReference>
<dbReference type="AlphaFoldDB" id="A0A554LKQ6"/>